<dbReference type="PROSITE" id="PS51257">
    <property type="entry name" value="PROKAR_LIPOPROTEIN"/>
    <property type="match status" value="1"/>
</dbReference>
<accession>A0A0E9TKP6</accession>
<reference evidence="1" key="1">
    <citation type="submission" date="2014-11" db="EMBL/GenBank/DDBJ databases">
        <authorList>
            <person name="Amaro Gonzalez C."/>
        </authorList>
    </citation>
    <scope>NUCLEOTIDE SEQUENCE</scope>
</reference>
<organism evidence="1">
    <name type="scientific">Anguilla anguilla</name>
    <name type="common">European freshwater eel</name>
    <name type="synonym">Muraena anguilla</name>
    <dbReference type="NCBI Taxonomy" id="7936"/>
    <lineage>
        <taxon>Eukaryota</taxon>
        <taxon>Metazoa</taxon>
        <taxon>Chordata</taxon>
        <taxon>Craniata</taxon>
        <taxon>Vertebrata</taxon>
        <taxon>Euteleostomi</taxon>
        <taxon>Actinopterygii</taxon>
        <taxon>Neopterygii</taxon>
        <taxon>Teleostei</taxon>
        <taxon>Anguilliformes</taxon>
        <taxon>Anguillidae</taxon>
        <taxon>Anguilla</taxon>
    </lineage>
</organism>
<sequence length="30" mass="3330">MFLIKMKSVVEGLSHQVISTGGCYQMGHTF</sequence>
<evidence type="ECO:0000313" key="1">
    <source>
        <dbReference type="EMBL" id="JAH54186.1"/>
    </source>
</evidence>
<dbReference type="AlphaFoldDB" id="A0A0E9TKP6"/>
<dbReference type="EMBL" id="GBXM01054391">
    <property type="protein sequence ID" value="JAH54186.1"/>
    <property type="molecule type" value="Transcribed_RNA"/>
</dbReference>
<name>A0A0E9TKP6_ANGAN</name>
<protein>
    <submittedName>
        <fullName evidence="1">Uncharacterized protein</fullName>
    </submittedName>
</protein>
<reference evidence="1" key="2">
    <citation type="journal article" date="2015" name="Fish Shellfish Immunol.">
        <title>Early steps in the European eel (Anguilla anguilla)-Vibrio vulnificus interaction in the gills: Role of the RtxA13 toxin.</title>
        <authorList>
            <person name="Callol A."/>
            <person name="Pajuelo D."/>
            <person name="Ebbesson L."/>
            <person name="Teles M."/>
            <person name="MacKenzie S."/>
            <person name="Amaro C."/>
        </authorList>
    </citation>
    <scope>NUCLEOTIDE SEQUENCE</scope>
</reference>
<proteinExistence type="predicted"/>